<comment type="caution">
    <text evidence="3">The sequence shown here is derived from an EMBL/GenBank/DDBJ whole genome shotgun (WGS) entry which is preliminary data.</text>
</comment>
<keyword evidence="1" id="KW-0812">Transmembrane</keyword>
<feature type="transmembrane region" description="Helical" evidence="1">
    <location>
        <begin position="265"/>
        <end position="284"/>
    </location>
</feature>
<gene>
    <name evidence="3" type="ORF">AMORRO_LOCUS15654</name>
</gene>
<feature type="domain" description="Yme1-like N-terminal" evidence="2">
    <location>
        <begin position="127"/>
        <end position="185"/>
    </location>
</feature>
<reference evidence="3" key="1">
    <citation type="submission" date="2021-06" db="EMBL/GenBank/DDBJ databases">
        <authorList>
            <person name="Kallberg Y."/>
            <person name="Tangrot J."/>
            <person name="Rosling A."/>
        </authorList>
    </citation>
    <scope>NUCLEOTIDE SEQUENCE</scope>
    <source>
        <strain evidence="3">CL551</strain>
    </source>
</reference>
<evidence type="ECO:0000259" key="2">
    <source>
        <dbReference type="Pfam" id="PF21232"/>
    </source>
</evidence>
<keyword evidence="1" id="KW-1133">Transmembrane helix</keyword>
<feature type="non-terminal residue" evidence="3">
    <location>
        <position position="1"/>
    </location>
</feature>
<accession>A0A9N9IZ46</accession>
<keyword evidence="4" id="KW-1185">Reference proteome</keyword>
<name>A0A9N9IZ46_9GLOM</name>
<dbReference type="AlphaFoldDB" id="A0A9N9IZ46"/>
<protein>
    <submittedName>
        <fullName evidence="3">5245_t:CDS:1</fullName>
    </submittedName>
</protein>
<keyword evidence="1" id="KW-0472">Membrane</keyword>
<evidence type="ECO:0000256" key="1">
    <source>
        <dbReference type="SAM" id="Phobius"/>
    </source>
</evidence>
<evidence type="ECO:0000313" key="4">
    <source>
        <dbReference type="Proteomes" id="UP000789342"/>
    </source>
</evidence>
<sequence>KITPSSVTPKNKTSSSTTILTRSTLPIRDLPECLRISHSIRSLTTSLQVDAIKLLQTNPSFLTIEAQSLLSQFSGDISSRLPFSYNGLLRVSDNTAFYRRGLRFGSNRRYFGLNNPIRFLNQRRLQLLEAEANAFPNDALKQAEFYKELIRTNNYNVIISRFERGKFAQDDECFQAYVTALARTGQTDKILPKLMQKLEQSTVDGTTRIIPTNDLVQNVIKGQGKKITVEGGPQTINSSAGNKENPIYVVIEEARGYMFWRALRWVGITFTYAFCILTFLSIAMENSGLLKTGGSQSEFEPSSQQVVKFSDVHG</sequence>
<dbReference type="InterPro" id="IPR048438">
    <property type="entry name" value="Yme1-like_N"/>
</dbReference>
<proteinExistence type="predicted"/>
<feature type="non-terminal residue" evidence="3">
    <location>
        <position position="314"/>
    </location>
</feature>
<evidence type="ECO:0000313" key="3">
    <source>
        <dbReference type="EMBL" id="CAG8756836.1"/>
    </source>
</evidence>
<dbReference type="OrthoDB" id="2431746at2759"/>
<dbReference type="Pfam" id="PF21232">
    <property type="entry name" value="Yme1-like_N"/>
    <property type="match status" value="1"/>
</dbReference>
<organism evidence="3 4">
    <name type="scientific">Acaulospora morrowiae</name>
    <dbReference type="NCBI Taxonomy" id="94023"/>
    <lineage>
        <taxon>Eukaryota</taxon>
        <taxon>Fungi</taxon>
        <taxon>Fungi incertae sedis</taxon>
        <taxon>Mucoromycota</taxon>
        <taxon>Glomeromycotina</taxon>
        <taxon>Glomeromycetes</taxon>
        <taxon>Diversisporales</taxon>
        <taxon>Acaulosporaceae</taxon>
        <taxon>Acaulospora</taxon>
    </lineage>
</organism>
<dbReference type="EMBL" id="CAJVPV010038524">
    <property type="protein sequence ID" value="CAG8756836.1"/>
    <property type="molecule type" value="Genomic_DNA"/>
</dbReference>
<dbReference type="Proteomes" id="UP000789342">
    <property type="component" value="Unassembled WGS sequence"/>
</dbReference>